<evidence type="ECO:0000256" key="1">
    <source>
        <dbReference type="ARBA" id="ARBA00000971"/>
    </source>
</evidence>
<reference evidence="6 7" key="1">
    <citation type="journal article" date="2012" name="Science">
        <title>The Paleozoic origin of enzymatic lignin decomposition reconstructed from 31 fungal genomes.</title>
        <authorList>
            <person name="Floudas D."/>
            <person name="Binder M."/>
            <person name="Riley R."/>
            <person name="Barry K."/>
            <person name="Blanchette R.A."/>
            <person name="Henrissat B."/>
            <person name="Martinez A.T."/>
            <person name="Otillar R."/>
            <person name="Spatafora J.W."/>
            <person name="Yadav J.S."/>
            <person name="Aerts A."/>
            <person name="Benoit I."/>
            <person name="Boyd A."/>
            <person name="Carlson A."/>
            <person name="Copeland A."/>
            <person name="Coutinho P.M."/>
            <person name="de Vries R.P."/>
            <person name="Ferreira P."/>
            <person name="Findley K."/>
            <person name="Foster B."/>
            <person name="Gaskell J."/>
            <person name="Glotzer D."/>
            <person name="Gorecki P."/>
            <person name="Heitman J."/>
            <person name="Hesse C."/>
            <person name="Hori C."/>
            <person name="Igarashi K."/>
            <person name="Jurgens J.A."/>
            <person name="Kallen N."/>
            <person name="Kersten P."/>
            <person name="Kohler A."/>
            <person name="Kuees U."/>
            <person name="Kumar T.K.A."/>
            <person name="Kuo A."/>
            <person name="LaButti K."/>
            <person name="Larrondo L.F."/>
            <person name="Lindquist E."/>
            <person name="Ling A."/>
            <person name="Lombard V."/>
            <person name="Lucas S."/>
            <person name="Lundell T."/>
            <person name="Martin R."/>
            <person name="McLaughlin D.J."/>
            <person name="Morgenstern I."/>
            <person name="Morin E."/>
            <person name="Murat C."/>
            <person name="Nagy L.G."/>
            <person name="Nolan M."/>
            <person name="Ohm R.A."/>
            <person name="Patyshakuliyeva A."/>
            <person name="Rokas A."/>
            <person name="Ruiz-Duenas F.J."/>
            <person name="Sabat G."/>
            <person name="Salamov A."/>
            <person name="Samejima M."/>
            <person name="Schmutz J."/>
            <person name="Slot J.C."/>
            <person name="St John F."/>
            <person name="Stenlid J."/>
            <person name="Sun H."/>
            <person name="Sun S."/>
            <person name="Syed K."/>
            <person name="Tsang A."/>
            <person name="Wiebenga A."/>
            <person name="Young D."/>
            <person name="Pisabarro A."/>
            <person name="Eastwood D.C."/>
            <person name="Martin F."/>
            <person name="Cullen D."/>
            <person name="Grigoriev I.V."/>
            <person name="Hibbett D.S."/>
        </authorList>
    </citation>
    <scope>NUCLEOTIDE SEQUENCE [LARGE SCALE GENOMIC DNA]</scope>
    <source>
        <strain evidence="6 7">MD-104</strain>
    </source>
</reference>
<dbReference type="Pfam" id="PF00160">
    <property type="entry name" value="Pro_isomerase"/>
    <property type="match status" value="1"/>
</dbReference>
<dbReference type="GO" id="GO:0006457">
    <property type="term" value="P:protein folding"/>
    <property type="evidence" value="ECO:0007669"/>
    <property type="project" value="TreeGrafter"/>
</dbReference>
<feature type="domain" description="PPIase cyclophilin-type" evidence="5">
    <location>
        <begin position="8"/>
        <end position="167"/>
    </location>
</feature>
<keyword evidence="7" id="KW-1185">Reference proteome</keyword>
<dbReference type="PANTHER" id="PTHR11071:SF561">
    <property type="entry name" value="PEPTIDYL-PROLYL CIS-TRANS ISOMERASE D-RELATED"/>
    <property type="match status" value="1"/>
</dbReference>
<name>A0A2H3JJ43_WOLCO</name>
<dbReference type="GO" id="GO:0016018">
    <property type="term" value="F:cyclosporin A binding"/>
    <property type="evidence" value="ECO:0007669"/>
    <property type="project" value="TreeGrafter"/>
</dbReference>
<dbReference type="EC" id="5.2.1.8" evidence="4"/>
<sequence>MIQGPNVFFDISINSMPAGRIVFRLFDNVCPMTARNFRELASGEHGFGYAHSTIHRIIPDFMIQGGDIQGGDGAGGRSIYGPRFPDENFRLKHDRPGLLSMANRAPHSNNSHFFITTAPAPWCDGRNVVFGEVVSGMDVVRKIQSYYSPDDILRRPSVPIVITHSGVL</sequence>
<keyword evidence="2 4" id="KW-0697">Rotamase</keyword>
<dbReference type="SUPFAM" id="SSF50891">
    <property type="entry name" value="Cyclophilin-like"/>
    <property type="match status" value="1"/>
</dbReference>
<evidence type="ECO:0000256" key="2">
    <source>
        <dbReference type="ARBA" id="ARBA00023110"/>
    </source>
</evidence>
<evidence type="ECO:0000313" key="7">
    <source>
        <dbReference type="Proteomes" id="UP000218811"/>
    </source>
</evidence>
<dbReference type="STRING" id="742152.A0A2H3JJ43"/>
<dbReference type="OrthoDB" id="193499at2759"/>
<dbReference type="InterPro" id="IPR029000">
    <property type="entry name" value="Cyclophilin-like_dom_sf"/>
</dbReference>
<comment type="catalytic activity">
    <reaction evidence="1 4">
        <text>[protein]-peptidylproline (omega=180) = [protein]-peptidylproline (omega=0)</text>
        <dbReference type="Rhea" id="RHEA:16237"/>
        <dbReference type="Rhea" id="RHEA-COMP:10747"/>
        <dbReference type="Rhea" id="RHEA-COMP:10748"/>
        <dbReference type="ChEBI" id="CHEBI:83833"/>
        <dbReference type="ChEBI" id="CHEBI:83834"/>
        <dbReference type="EC" id="5.2.1.8"/>
    </reaction>
</comment>
<evidence type="ECO:0000256" key="4">
    <source>
        <dbReference type="RuleBase" id="RU363019"/>
    </source>
</evidence>
<dbReference type="PIRSF" id="PIRSF001467">
    <property type="entry name" value="Peptidylpro_ismrse"/>
    <property type="match status" value="1"/>
</dbReference>
<evidence type="ECO:0000256" key="3">
    <source>
        <dbReference type="ARBA" id="ARBA00023235"/>
    </source>
</evidence>
<dbReference type="InterPro" id="IPR002130">
    <property type="entry name" value="Cyclophilin-type_PPIase_dom"/>
</dbReference>
<dbReference type="InterPro" id="IPR024936">
    <property type="entry name" value="Cyclophilin-type_PPIase"/>
</dbReference>
<dbReference type="PRINTS" id="PR00153">
    <property type="entry name" value="CSAPPISMRASE"/>
</dbReference>
<dbReference type="Gene3D" id="2.40.100.10">
    <property type="entry name" value="Cyclophilin-like"/>
    <property type="match status" value="1"/>
</dbReference>
<dbReference type="PANTHER" id="PTHR11071">
    <property type="entry name" value="PEPTIDYL-PROLYL CIS-TRANS ISOMERASE"/>
    <property type="match status" value="1"/>
</dbReference>
<dbReference type="FunFam" id="2.40.100.10:FF:000025">
    <property type="entry name" value="Peptidyl-prolyl cis-trans isomerase CYP19-2"/>
    <property type="match status" value="1"/>
</dbReference>
<keyword evidence="3 4" id="KW-0413">Isomerase</keyword>
<dbReference type="GO" id="GO:0003755">
    <property type="term" value="F:peptidyl-prolyl cis-trans isomerase activity"/>
    <property type="evidence" value="ECO:0007669"/>
    <property type="project" value="UniProtKB-UniRule"/>
</dbReference>
<comment type="function">
    <text evidence="4">PPIases accelerate the folding of proteins. It catalyzes the cis-trans isomerization of proline imidic peptide bonds in oligopeptides.</text>
</comment>
<dbReference type="GO" id="GO:0005737">
    <property type="term" value="C:cytoplasm"/>
    <property type="evidence" value="ECO:0007669"/>
    <property type="project" value="TreeGrafter"/>
</dbReference>
<gene>
    <name evidence="6" type="ORF">WOLCODRAFT_25018</name>
</gene>
<evidence type="ECO:0000259" key="5">
    <source>
        <dbReference type="PROSITE" id="PS50072"/>
    </source>
</evidence>
<dbReference type="OMA" id="DHILYKP"/>
<dbReference type="Proteomes" id="UP000218811">
    <property type="component" value="Unassembled WGS sequence"/>
</dbReference>
<evidence type="ECO:0000313" key="6">
    <source>
        <dbReference type="EMBL" id="PCH41881.1"/>
    </source>
</evidence>
<dbReference type="EMBL" id="KB468124">
    <property type="protein sequence ID" value="PCH41881.1"/>
    <property type="molecule type" value="Genomic_DNA"/>
</dbReference>
<protein>
    <recommendedName>
        <fullName evidence="4">Peptidyl-prolyl cis-trans isomerase</fullName>
        <shortName evidence="4">PPIase</shortName>
        <ecNumber evidence="4">5.2.1.8</ecNumber>
    </recommendedName>
</protein>
<accession>A0A2H3JJ43</accession>
<dbReference type="AlphaFoldDB" id="A0A2H3JJ43"/>
<comment type="similarity">
    <text evidence="4">Belongs to the cyclophilin-type PPIase family.</text>
</comment>
<proteinExistence type="inferred from homology"/>
<dbReference type="PROSITE" id="PS50072">
    <property type="entry name" value="CSA_PPIASE_2"/>
    <property type="match status" value="1"/>
</dbReference>
<organism evidence="6 7">
    <name type="scientific">Wolfiporia cocos (strain MD-104)</name>
    <name type="common">Brown rot fungus</name>
    <dbReference type="NCBI Taxonomy" id="742152"/>
    <lineage>
        <taxon>Eukaryota</taxon>
        <taxon>Fungi</taxon>
        <taxon>Dikarya</taxon>
        <taxon>Basidiomycota</taxon>
        <taxon>Agaricomycotina</taxon>
        <taxon>Agaricomycetes</taxon>
        <taxon>Polyporales</taxon>
        <taxon>Phaeolaceae</taxon>
        <taxon>Wolfiporia</taxon>
    </lineage>
</organism>